<sequence>MTLITAEMLDNLQESLVLRRATAAQLRQRAETEYSWASDADAYELAPGLARSYVLSVAADDFLSAGDGERALAVAREAADAAEPGSWDGVVSVVRAHLGLGAVDAAKAAADEARHAAASDPAVAEMMGDAFELADELGLAERWYTIGLRGLDVVESRFWRERLLRDRHRVRRDQGKPLDGFDEEFEALSTP</sequence>
<proteinExistence type="predicted"/>
<evidence type="ECO:0000313" key="2">
    <source>
        <dbReference type="Proteomes" id="UP001500213"/>
    </source>
</evidence>
<organism evidence="1 2">
    <name type="scientific">Gryllotalpicola kribbensis</name>
    <dbReference type="NCBI Taxonomy" id="993084"/>
    <lineage>
        <taxon>Bacteria</taxon>
        <taxon>Bacillati</taxon>
        <taxon>Actinomycetota</taxon>
        <taxon>Actinomycetes</taxon>
        <taxon>Micrococcales</taxon>
        <taxon>Microbacteriaceae</taxon>
        <taxon>Gryllotalpicola</taxon>
    </lineage>
</organism>
<comment type="caution">
    <text evidence="1">The sequence shown here is derived from an EMBL/GenBank/DDBJ whole genome shotgun (WGS) entry which is preliminary data.</text>
</comment>
<accession>A0ABP8ALF3</accession>
<reference evidence="2" key="1">
    <citation type="journal article" date="2019" name="Int. J. Syst. Evol. Microbiol.">
        <title>The Global Catalogue of Microorganisms (GCM) 10K type strain sequencing project: providing services to taxonomists for standard genome sequencing and annotation.</title>
        <authorList>
            <consortium name="The Broad Institute Genomics Platform"/>
            <consortium name="The Broad Institute Genome Sequencing Center for Infectious Disease"/>
            <person name="Wu L."/>
            <person name="Ma J."/>
        </authorList>
    </citation>
    <scope>NUCLEOTIDE SEQUENCE [LARGE SCALE GENOMIC DNA]</scope>
    <source>
        <strain evidence="2">JCM 17593</strain>
    </source>
</reference>
<name>A0ABP8ALF3_9MICO</name>
<gene>
    <name evidence="1" type="ORF">GCM10022288_08660</name>
</gene>
<protein>
    <submittedName>
        <fullName evidence="1">Uncharacterized protein</fullName>
    </submittedName>
</protein>
<evidence type="ECO:0000313" key="1">
    <source>
        <dbReference type="EMBL" id="GAA4185889.1"/>
    </source>
</evidence>
<keyword evidence="2" id="KW-1185">Reference proteome</keyword>
<dbReference type="EMBL" id="BAABBX010000005">
    <property type="protein sequence ID" value="GAA4185889.1"/>
    <property type="molecule type" value="Genomic_DNA"/>
</dbReference>
<dbReference type="Proteomes" id="UP001500213">
    <property type="component" value="Unassembled WGS sequence"/>
</dbReference>